<dbReference type="AlphaFoldDB" id="D7DBU5"/>
<gene>
    <name evidence="1" type="ordered locus">Shell_0511</name>
</gene>
<dbReference type="GeneID" id="9233800"/>
<dbReference type="Gene3D" id="3.40.30.10">
    <property type="entry name" value="Glutaredoxin"/>
    <property type="match status" value="1"/>
</dbReference>
<organism evidence="1 2">
    <name type="scientific">Staphylothermus hellenicus (strain DSM 12710 / JCM 10830 / BK20S6-10-b1 / P8)</name>
    <dbReference type="NCBI Taxonomy" id="591019"/>
    <lineage>
        <taxon>Archaea</taxon>
        <taxon>Thermoproteota</taxon>
        <taxon>Thermoprotei</taxon>
        <taxon>Desulfurococcales</taxon>
        <taxon>Desulfurococcaceae</taxon>
        <taxon>Staphylothermus</taxon>
    </lineage>
</organism>
<protein>
    <recommendedName>
        <fullName evidence="3">Thioredoxin domain-containing protein</fullName>
    </recommendedName>
</protein>
<reference evidence="1 2" key="2">
    <citation type="journal article" date="2011" name="Stand. Genomic Sci.">
        <title>Complete genome sequence of Staphylothermus hellenicus P8.</title>
        <authorList>
            <person name="Anderson I."/>
            <person name="Wirth R."/>
            <person name="Lucas S."/>
            <person name="Copeland A."/>
            <person name="Lapidus A."/>
            <person name="Cheng J.F."/>
            <person name="Goodwin L."/>
            <person name="Pitluck S."/>
            <person name="Davenport K."/>
            <person name="Detter J.C."/>
            <person name="Han C."/>
            <person name="Tapia R."/>
            <person name="Land M."/>
            <person name="Hauser L."/>
            <person name="Pati A."/>
            <person name="Mikhailova N."/>
            <person name="Woyke T."/>
            <person name="Klenk H.P."/>
            <person name="Kyrpides N."/>
            <person name="Ivanova N."/>
        </authorList>
    </citation>
    <scope>NUCLEOTIDE SEQUENCE [LARGE SCALE GENOMIC DNA]</scope>
    <source>
        <strain evidence="2">DSM 12710 / JCM 10830 / BK20S6-10-b1 / P8</strain>
    </source>
</reference>
<dbReference type="Proteomes" id="UP000002573">
    <property type="component" value="Chromosome"/>
</dbReference>
<dbReference type="EMBL" id="CP002051">
    <property type="protein sequence ID" value="ADI31642.1"/>
    <property type="molecule type" value="Genomic_DNA"/>
</dbReference>
<dbReference type="SUPFAM" id="SSF52833">
    <property type="entry name" value="Thioredoxin-like"/>
    <property type="match status" value="1"/>
</dbReference>
<dbReference type="HOGENOM" id="CLU_125813_0_0_2"/>
<keyword evidence="2" id="KW-1185">Reference proteome</keyword>
<proteinExistence type="predicted"/>
<dbReference type="KEGG" id="shc:Shell_0511"/>
<sequence>MSTDDELLRILEKIASRIVEKEKKKEEYRSRVEFSVLSTDSPHGIYVYDKEKDKWVLVKKENGPFKPDKDGFHIVYFDNVKCPACKIYDLSWYPYVRLVGSTLENTYFYIVYCDWFAQECDSEAARNSFKHYDIRASPTTLLLYVENGEVKDQKKVEGAKTLDKLASIIDEFIRRNKKKQ</sequence>
<name>D7DBU5_STAHD</name>
<dbReference type="InterPro" id="IPR036249">
    <property type="entry name" value="Thioredoxin-like_sf"/>
</dbReference>
<accession>D7DBU5</accession>
<evidence type="ECO:0000313" key="2">
    <source>
        <dbReference type="Proteomes" id="UP000002573"/>
    </source>
</evidence>
<evidence type="ECO:0000313" key="1">
    <source>
        <dbReference type="EMBL" id="ADI31642.1"/>
    </source>
</evidence>
<dbReference type="RefSeq" id="WP_013142840.1">
    <property type="nucleotide sequence ID" value="NC_014205.1"/>
</dbReference>
<reference evidence="2" key="1">
    <citation type="submission" date="2010-05" db="EMBL/GenBank/DDBJ databases">
        <title>Complete sequence of Staphylothermus hellenicus DSM 12710.</title>
        <authorList>
            <consortium name="US DOE Joint Genome Institute"/>
            <person name="Lucas S."/>
            <person name="Copeland A."/>
            <person name="Lapidus A."/>
            <person name="Cheng J.-F."/>
            <person name="Bruce D."/>
            <person name="Goodwin L."/>
            <person name="Pitluck S."/>
            <person name="Davenport K."/>
            <person name="Detter J.C."/>
            <person name="Han C."/>
            <person name="Tapia R."/>
            <person name="Larimer F."/>
            <person name="Land M."/>
            <person name="Hauser L."/>
            <person name="Kyrpides N."/>
            <person name="Mikhailova N."/>
            <person name="Anderson I.J."/>
            <person name="Woyke T."/>
        </authorList>
    </citation>
    <scope>NUCLEOTIDE SEQUENCE [LARGE SCALE GENOMIC DNA]</scope>
    <source>
        <strain evidence="2">DSM 12710 / JCM 10830 / BK20S6-10-b1 / P8</strain>
    </source>
</reference>
<dbReference type="OrthoDB" id="31384at2157"/>
<evidence type="ECO:0008006" key="3">
    <source>
        <dbReference type="Google" id="ProtNLM"/>
    </source>
</evidence>
<dbReference type="eggNOG" id="arCOG06075">
    <property type="taxonomic scope" value="Archaea"/>
</dbReference>